<dbReference type="Proteomes" id="UP000276133">
    <property type="component" value="Unassembled WGS sequence"/>
</dbReference>
<keyword evidence="2" id="KW-1185">Reference proteome</keyword>
<gene>
    <name evidence="1" type="ORF">BpHYR1_050862</name>
</gene>
<proteinExistence type="predicted"/>
<evidence type="ECO:0000313" key="2">
    <source>
        <dbReference type="Proteomes" id="UP000276133"/>
    </source>
</evidence>
<reference evidence="1 2" key="1">
    <citation type="journal article" date="2018" name="Sci. Rep.">
        <title>Genomic signatures of local adaptation to the degree of environmental predictability in rotifers.</title>
        <authorList>
            <person name="Franch-Gras L."/>
            <person name="Hahn C."/>
            <person name="Garcia-Roger E.M."/>
            <person name="Carmona M.J."/>
            <person name="Serra M."/>
            <person name="Gomez A."/>
        </authorList>
    </citation>
    <scope>NUCLEOTIDE SEQUENCE [LARGE SCALE GENOMIC DNA]</scope>
    <source>
        <strain evidence="1">HYR1</strain>
    </source>
</reference>
<name>A0A3M7S4V8_BRAPC</name>
<sequence>MIDVFQALATLPSRRDKLKSSIISINEFLGPDAASFFNLFKAIIDSFKQIGSLKLHWLFFLKKSELEFSISKSFSVYLSMEAFSSNLIYCEGTFSDIHYLRI</sequence>
<protein>
    <submittedName>
        <fullName evidence="1">Uncharacterized protein</fullName>
    </submittedName>
</protein>
<dbReference type="EMBL" id="REGN01002065">
    <property type="protein sequence ID" value="RNA30630.1"/>
    <property type="molecule type" value="Genomic_DNA"/>
</dbReference>
<organism evidence="1 2">
    <name type="scientific">Brachionus plicatilis</name>
    <name type="common">Marine rotifer</name>
    <name type="synonym">Brachionus muelleri</name>
    <dbReference type="NCBI Taxonomy" id="10195"/>
    <lineage>
        <taxon>Eukaryota</taxon>
        <taxon>Metazoa</taxon>
        <taxon>Spiralia</taxon>
        <taxon>Gnathifera</taxon>
        <taxon>Rotifera</taxon>
        <taxon>Eurotatoria</taxon>
        <taxon>Monogononta</taxon>
        <taxon>Pseudotrocha</taxon>
        <taxon>Ploima</taxon>
        <taxon>Brachionidae</taxon>
        <taxon>Brachionus</taxon>
    </lineage>
</organism>
<accession>A0A3M7S4V8</accession>
<comment type="caution">
    <text evidence="1">The sequence shown here is derived from an EMBL/GenBank/DDBJ whole genome shotgun (WGS) entry which is preliminary data.</text>
</comment>
<evidence type="ECO:0000313" key="1">
    <source>
        <dbReference type="EMBL" id="RNA30630.1"/>
    </source>
</evidence>
<dbReference type="AlphaFoldDB" id="A0A3M7S4V8"/>